<dbReference type="EMBL" id="JAINUF010000001">
    <property type="protein sequence ID" value="KAJ8383007.1"/>
    <property type="molecule type" value="Genomic_DNA"/>
</dbReference>
<evidence type="ECO:0000313" key="3">
    <source>
        <dbReference type="EMBL" id="KAJ8383007.1"/>
    </source>
</evidence>
<feature type="region of interest" description="Disordered" evidence="2">
    <location>
        <begin position="361"/>
        <end position="388"/>
    </location>
</feature>
<keyword evidence="4" id="KW-1185">Reference proteome</keyword>
<name>A0A9Q1JH77_SYNKA</name>
<dbReference type="Proteomes" id="UP001152622">
    <property type="component" value="Chromosome 1"/>
</dbReference>
<dbReference type="OrthoDB" id="691673at2759"/>
<evidence type="ECO:0000256" key="1">
    <source>
        <dbReference type="SAM" id="Coils"/>
    </source>
</evidence>
<organism evidence="3 4">
    <name type="scientific">Synaphobranchus kaupii</name>
    <name type="common">Kaup's arrowtooth eel</name>
    <dbReference type="NCBI Taxonomy" id="118154"/>
    <lineage>
        <taxon>Eukaryota</taxon>
        <taxon>Metazoa</taxon>
        <taxon>Chordata</taxon>
        <taxon>Craniata</taxon>
        <taxon>Vertebrata</taxon>
        <taxon>Euteleostomi</taxon>
        <taxon>Actinopterygii</taxon>
        <taxon>Neopterygii</taxon>
        <taxon>Teleostei</taxon>
        <taxon>Anguilliformes</taxon>
        <taxon>Synaphobranchidae</taxon>
        <taxon>Synaphobranchus</taxon>
    </lineage>
</organism>
<feature type="coiled-coil region" evidence="1">
    <location>
        <begin position="112"/>
        <end position="144"/>
    </location>
</feature>
<sequence length="412" mass="45413">MGGFYHPKRTGVVCEERKEDSALTGDQPIVEVQIIGEEQQPIIEALSEERPASPTTSPVLSRANQVLQADSMEDDMSSAEAVKRKRSSCSSEEWKKIIVESDQQYVGVLHSLLESETQHREEELQMKREEIQLRREDVQHMKEEASTSSALQGQLVCVLGQIAELFKTKQAAPLATVRTPPGRNAPSSAASQATRWEAQPGRALHARTQSRAETGAAPHQTLSTESHEENRPREMENIIKIETEESMFGQQRADAAPINVDAVPMQYEESRTQSTTQEAAAIAVQRDLLAAQREQCRLMAENNSIQRTLVRAVSRGNRCVSDLAKSIRAQTAVSTAIQDRIVQLLERQEWTNQLLTMKVMGGSSASSQNPQEAREAFTLPSARPSSAYQSVFSGKGASELLLTSSAADQCNS</sequence>
<comment type="caution">
    <text evidence="3">The sequence shown here is derived from an EMBL/GenBank/DDBJ whole genome shotgun (WGS) entry which is preliminary data.</text>
</comment>
<evidence type="ECO:0000256" key="2">
    <source>
        <dbReference type="SAM" id="MobiDB-lite"/>
    </source>
</evidence>
<feature type="region of interest" description="Disordered" evidence="2">
    <location>
        <begin position="176"/>
        <end position="232"/>
    </location>
</feature>
<accession>A0A9Q1JH77</accession>
<gene>
    <name evidence="3" type="ORF">SKAU_G00037850</name>
</gene>
<dbReference type="AlphaFoldDB" id="A0A9Q1JH77"/>
<evidence type="ECO:0000313" key="4">
    <source>
        <dbReference type="Proteomes" id="UP001152622"/>
    </source>
</evidence>
<feature type="compositionally biased region" description="Polar residues" evidence="2">
    <location>
        <begin position="185"/>
        <end position="194"/>
    </location>
</feature>
<keyword evidence="1" id="KW-0175">Coiled coil</keyword>
<reference evidence="3" key="1">
    <citation type="journal article" date="2023" name="Science">
        <title>Genome structures resolve the early diversification of teleost fishes.</title>
        <authorList>
            <person name="Parey E."/>
            <person name="Louis A."/>
            <person name="Montfort J."/>
            <person name="Bouchez O."/>
            <person name="Roques C."/>
            <person name="Iampietro C."/>
            <person name="Lluch J."/>
            <person name="Castinel A."/>
            <person name="Donnadieu C."/>
            <person name="Desvignes T."/>
            <person name="Floi Bucao C."/>
            <person name="Jouanno E."/>
            <person name="Wen M."/>
            <person name="Mejri S."/>
            <person name="Dirks R."/>
            <person name="Jansen H."/>
            <person name="Henkel C."/>
            <person name="Chen W.J."/>
            <person name="Zahm M."/>
            <person name="Cabau C."/>
            <person name="Klopp C."/>
            <person name="Thompson A.W."/>
            <person name="Robinson-Rechavi M."/>
            <person name="Braasch I."/>
            <person name="Lecointre G."/>
            <person name="Bobe J."/>
            <person name="Postlethwait J.H."/>
            <person name="Berthelot C."/>
            <person name="Roest Crollius H."/>
            <person name="Guiguen Y."/>
        </authorList>
    </citation>
    <scope>NUCLEOTIDE SEQUENCE</scope>
    <source>
        <strain evidence="3">WJC10195</strain>
    </source>
</reference>
<proteinExistence type="predicted"/>
<protein>
    <submittedName>
        <fullName evidence="3">Uncharacterized protein</fullName>
    </submittedName>
</protein>